<dbReference type="EMBL" id="CADCVE010000091">
    <property type="protein sequence ID" value="CAA9462979.1"/>
    <property type="molecule type" value="Genomic_DNA"/>
</dbReference>
<evidence type="ECO:0000256" key="1">
    <source>
        <dbReference type="SAM" id="Phobius"/>
    </source>
</evidence>
<reference evidence="2" key="1">
    <citation type="submission" date="2020-02" db="EMBL/GenBank/DDBJ databases">
        <authorList>
            <person name="Meier V. D."/>
        </authorList>
    </citation>
    <scope>NUCLEOTIDE SEQUENCE</scope>
    <source>
        <strain evidence="2">AVDCRST_MAG28</strain>
    </source>
</reference>
<accession>A0A6J4R378</accession>
<evidence type="ECO:0000313" key="2">
    <source>
        <dbReference type="EMBL" id="CAA9462979.1"/>
    </source>
</evidence>
<feature type="transmembrane region" description="Helical" evidence="1">
    <location>
        <begin position="25"/>
        <end position="43"/>
    </location>
</feature>
<protein>
    <submittedName>
        <fullName evidence="2">Uncharacterized protein</fullName>
    </submittedName>
</protein>
<dbReference type="InterPro" id="IPR046035">
    <property type="entry name" value="DUF5993"/>
</dbReference>
<keyword evidence="1" id="KW-1133">Transmembrane helix</keyword>
<name>A0A6J4R378_9ACTN</name>
<keyword evidence="1" id="KW-0812">Transmembrane</keyword>
<dbReference type="Pfam" id="PF19455">
    <property type="entry name" value="DUF5993"/>
    <property type="match status" value="1"/>
</dbReference>
<dbReference type="AlphaFoldDB" id="A0A6J4R378"/>
<sequence>MDTIIFVLIFFTLLAMLTGRRWLVLTLFFVSLTATMLLFNYHVTSRLDLNF</sequence>
<organism evidence="2">
    <name type="scientific">uncultured Rubrobacteraceae bacterium</name>
    <dbReference type="NCBI Taxonomy" id="349277"/>
    <lineage>
        <taxon>Bacteria</taxon>
        <taxon>Bacillati</taxon>
        <taxon>Actinomycetota</taxon>
        <taxon>Rubrobacteria</taxon>
        <taxon>Rubrobacterales</taxon>
        <taxon>Rubrobacteraceae</taxon>
        <taxon>environmental samples</taxon>
    </lineage>
</organism>
<proteinExistence type="predicted"/>
<gene>
    <name evidence="2" type="ORF">AVDCRST_MAG28-3624</name>
</gene>
<keyword evidence="1" id="KW-0472">Membrane</keyword>